<name>H8YVI6_9GAMM</name>
<sequence length="62" mass="7235">MTCRFDPADQRPIRFGATRRWACRELSLMAQRLRLRAKQVAPDGGQPERLTRLAQQLEQLAR</sequence>
<organism evidence="1 2">
    <name type="scientific">Thiorhodovibrio frisius</name>
    <dbReference type="NCBI Taxonomy" id="631362"/>
    <lineage>
        <taxon>Bacteria</taxon>
        <taxon>Pseudomonadati</taxon>
        <taxon>Pseudomonadota</taxon>
        <taxon>Gammaproteobacteria</taxon>
        <taxon>Chromatiales</taxon>
        <taxon>Chromatiaceae</taxon>
        <taxon>Thiorhodovibrio</taxon>
    </lineage>
</organism>
<reference evidence="2" key="1">
    <citation type="submission" date="2011-06" db="EMBL/GenBank/DDBJ databases">
        <authorList>
            <consortium name="US DOE Joint Genome Institute (JGI-PGF)"/>
            <person name="Lucas S."/>
            <person name="Han J."/>
            <person name="Lapidus A."/>
            <person name="Cheng J.-F."/>
            <person name="Goodwin L."/>
            <person name="Pitluck S."/>
            <person name="Peters L."/>
            <person name="Land M.L."/>
            <person name="Hauser L."/>
            <person name="Vogl K."/>
            <person name="Liu Z."/>
            <person name="Overmann J."/>
            <person name="Frigaard N.-U."/>
            <person name="Bryant D.A."/>
            <person name="Woyke T.J."/>
        </authorList>
    </citation>
    <scope>NUCLEOTIDE SEQUENCE [LARGE SCALE GENOMIC DNA]</scope>
    <source>
        <strain evidence="2">970</strain>
    </source>
</reference>
<gene>
    <name evidence="1" type="ORF">Thi970DRAFT_00061</name>
</gene>
<dbReference type="HOGENOM" id="CLU_2902903_0_0_6"/>
<dbReference type="EMBL" id="JH603163">
    <property type="protein sequence ID" value="EIC23926.1"/>
    <property type="molecule type" value="Genomic_DNA"/>
</dbReference>
<dbReference type="STRING" id="631362.Thi970DRAFT_00061"/>
<dbReference type="RefSeq" id="WP_009146549.1">
    <property type="nucleotide sequence ID" value="NZ_CP121471.1"/>
</dbReference>
<dbReference type="Proteomes" id="UP000002964">
    <property type="component" value="Unassembled WGS sequence"/>
</dbReference>
<evidence type="ECO:0000313" key="2">
    <source>
        <dbReference type="Proteomes" id="UP000002964"/>
    </source>
</evidence>
<proteinExistence type="predicted"/>
<keyword evidence="2" id="KW-1185">Reference proteome</keyword>
<protein>
    <submittedName>
        <fullName evidence="1">Uncharacterized protein</fullName>
    </submittedName>
</protein>
<accession>H8YVI6</accession>
<evidence type="ECO:0000313" key="1">
    <source>
        <dbReference type="EMBL" id="EIC23926.1"/>
    </source>
</evidence>
<dbReference type="AlphaFoldDB" id="H8YVI6"/>
<reference evidence="1 2" key="2">
    <citation type="submission" date="2011-11" db="EMBL/GenBank/DDBJ databases">
        <authorList>
            <consortium name="US DOE Joint Genome Institute"/>
            <person name="Lucas S."/>
            <person name="Han J."/>
            <person name="Lapidus A."/>
            <person name="Cheng J.-F."/>
            <person name="Goodwin L."/>
            <person name="Pitluck S."/>
            <person name="Peters L."/>
            <person name="Ovchinnikova G."/>
            <person name="Zhang X."/>
            <person name="Detter J.C."/>
            <person name="Han C."/>
            <person name="Tapia R."/>
            <person name="Land M."/>
            <person name="Hauser L."/>
            <person name="Kyrpides N."/>
            <person name="Ivanova N."/>
            <person name="Pagani I."/>
            <person name="Vogl K."/>
            <person name="Liu Z."/>
            <person name="Overmann J."/>
            <person name="Frigaard N.-U."/>
            <person name="Bryant D."/>
            <person name="Woyke T."/>
        </authorList>
    </citation>
    <scope>NUCLEOTIDE SEQUENCE [LARGE SCALE GENOMIC DNA]</scope>
    <source>
        <strain evidence="1 2">970</strain>
    </source>
</reference>